<evidence type="ECO:0000313" key="4">
    <source>
        <dbReference type="RefSeq" id="XP_040501465.1"/>
    </source>
</evidence>
<dbReference type="PANTHER" id="PTHR23084">
    <property type="entry name" value="PHOSPHATIDYLINOSITOL-4-PHOSPHATE 5-KINASE RELATED"/>
    <property type="match status" value="1"/>
</dbReference>
<sequence length="683" mass="74309">MAAAGRESPISGQPVRDPPRRPPRDGYGVYVYPNSFFRYEGEWKGGKKHGQGKLLFKDGSYYEGEFVDGEITGEGCRLWASSGNTYSGQFVLGEPQGRGVMKYKAGGHYEGELSHGLREGHGRLVDRDGQAYWGSFHNNQRHGRGHMVFRNGDKYEGDWVQDQRQGHGVLCRADGSTYEGQWHSDVFSGLGNMTHCSGAVYHGMWINGHPVAQAKRIVILGPEVMDVAQGSSFTLSIQLQQDNGEVAKSEDGRVLKISAGVRHVQLPAYSEVSFFKVDKDNQEAPIQTPFGFDCIAYPLWSPRSGDLEPRAALESARDPLFHMGDLETALASDASRGQRDVPSGLPGEAPSSSSWGCEPHGPEDCRRVEQGCAQFSDVRLGPPPPGYSPILFLNDLREKEDSRPRGGPGPGRTMPDTQDLPGGSSHYLPRARGPYRPDLRQSRHAGPGAVHAREGQEAAHSITRQASDPVRVAPSAPGAEASTAGAHLSSRRQPGRHGKSHAKEQRPVGTDLTMKLEETEKFRRNGKRARGVRLEPPQPAAVPAITWLIADASGRGPGRDARRLARCRRADNPLIPLTRQRWDELFPGEGASLKEDSRPRGGPGPGRTMPDTQDLPGGSRPDGATAEPVAAAFPGEYVVMIRDVTNPPFLGHTLPTAFKHLRVLGKGTDKQPRVPGEGPKSPR</sequence>
<dbReference type="RefSeq" id="XP_040501465.1">
    <property type="nucleotide sequence ID" value="XM_040645531.1"/>
</dbReference>
<dbReference type="SUPFAM" id="SSF82185">
    <property type="entry name" value="Histone H3 K4-specific methyltransferase SET7/9 N-terminal domain"/>
    <property type="match status" value="2"/>
</dbReference>
<dbReference type="OrthoDB" id="423343at2759"/>
<dbReference type="KEGG" id="umr:103678449"/>
<gene>
    <name evidence="4" type="primary">MORN1</name>
</gene>
<evidence type="ECO:0000256" key="1">
    <source>
        <dbReference type="ARBA" id="ARBA00022737"/>
    </source>
</evidence>
<feature type="region of interest" description="Disordered" evidence="2">
    <location>
        <begin position="663"/>
        <end position="683"/>
    </location>
</feature>
<evidence type="ECO:0000256" key="2">
    <source>
        <dbReference type="SAM" id="MobiDB-lite"/>
    </source>
</evidence>
<keyword evidence="1" id="KW-0677">Repeat</keyword>
<dbReference type="SMART" id="SM00698">
    <property type="entry name" value="MORN"/>
    <property type="match status" value="7"/>
</dbReference>
<dbReference type="AlphaFoldDB" id="A0A8M1H1Q3"/>
<dbReference type="Proteomes" id="UP000261680">
    <property type="component" value="Unplaced"/>
</dbReference>
<dbReference type="Pfam" id="PF02493">
    <property type="entry name" value="MORN"/>
    <property type="match status" value="8"/>
</dbReference>
<dbReference type="PANTHER" id="PTHR23084:SF263">
    <property type="entry name" value="MORN REPEAT-CONTAINING PROTEIN 1"/>
    <property type="match status" value="1"/>
</dbReference>
<feature type="region of interest" description="Disordered" evidence="2">
    <location>
        <begin position="1"/>
        <end position="25"/>
    </location>
</feature>
<name>A0A8M1H1Q3_URSMA</name>
<dbReference type="CTD" id="79906"/>
<proteinExistence type="predicted"/>
<feature type="region of interest" description="Disordered" evidence="2">
    <location>
        <begin position="398"/>
        <end position="511"/>
    </location>
</feature>
<keyword evidence="3" id="KW-1185">Reference proteome</keyword>
<organism evidence="3 4">
    <name type="scientific">Ursus maritimus</name>
    <name type="common">Polar bear</name>
    <name type="synonym">Thalarctos maritimus</name>
    <dbReference type="NCBI Taxonomy" id="29073"/>
    <lineage>
        <taxon>Eukaryota</taxon>
        <taxon>Metazoa</taxon>
        <taxon>Chordata</taxon>
        <taxon>Craniata</taxon>
        <taxon>Vertebrata</taxon>
        <taxon>Euteleostomi</taxon>
        <taxon>Mammalia</taxon>
        <taxon>Eutheria</taxon>
        <taxon>Laurasiatheria</taxon>
        <taxon>Carnivora</taxon>
        <taxon>Caniformia</taxon>
        <taxon>Ursidae</taxon>
        <taxon>Ursus</taxon>
    </lineage>
</organism>
<feature type="compositionally biased region" description="Basic residues" evidence="2">
    <location>
        <begin position="489"/>
        <end position="500"/>
    </location>
</feature>
<reference evidence="4" key="1">
    <citation type="submission" date="2025-08" db="UniProtKB">
        <authorList>
            <consortium name="RefSeq"/>
        </authorList>
    </citation>
    <scope>IDENTIFICATION</scope>
    <source>
        <tissue evidence="4">Whole blood</tissue>
    </source>
</reference>
<dbReference type="Gene3D" id="2.20.110.10">
    <property type="entry name" value="Histone H3 K4-specific methyltransferase SET7/9 N-terminal domain"/>
    <property type="match status" value="3"/>
</dbReference>
<protein>
    <submittedName>
        <fullName evidence="4">MORN repeat-containing protein 1</fullName>
    </submittedName>
</protein>
<accession>A0A8M1H1Q3</accession>
<evidence type="ECO:0000313" key="3">
    <source>
        <dbReference type="Proteomes" id="UP000261680"/>
    </source>
</evidence>
<dbReference type="GeneID" id="103678449"/>
<feature type="region of interest" description="Disordered" evidence="2">
    <location>
        <begin position="583"/>
        <end position="626"/>
    </location>
</feature>
<feature type="region of interest" description="Disordered" evidence="2">
    <location>
        <begin position="331"/>
        <end position="363"/>
    </location>
</feature>
<dbReference type="InterPro" id="IPR003409">
    <property type="entry name" value="MORN"/>
</dbReference>